<reference evidence="2 3" key="1">
    <citation type="submission" date="2024-10" db="EMBL/GenBank/DDBJ databases">
        <authorList>
            <person name="Kim D."/>
        </authorList>
    </citation>
    <scope>NUCLEOTIDE SEQUENCE [LARGE SCALE GENOMIC DNA]</scope>
    <source>
        <strain evidence="2">BH-2024</strain>
    </source>
</reference>
<sequence>MYKVGTLVEKKLQDIVKECPHQYCIAAHCFKDDGRYLTYYSCHRSDDPTLCAQEVGLWLSIEFCQDKTGSTKEQCEANYNGDTKSFELKYGGYKCNPCTISGKWEGNKDFPEYLPTTKATTKESKNGGEQKLGD</sequence>
<evidence type="ECO:0000256" key="1">
    <source>
        <dbReference type="SAM" id="MobiDB-lite"/>
    </source>
</evidence>
<comment type="caution">
    <text evidence="2">The sequence shown here is derived from an EMBL/GenBank/DDBJ whole genome shotgun (WGS) entry which is preliminary data.</text>
</comment>
<dbReference type="EMBL" id="JBICBT010000804">
    <property type="protein sequence ID" value="KAL3099793.1"/>
    <property type="molecule type" value="Genomic_DNA"/>
</dbReference>
<feature type="region of interest" description="Disordered" evidence="1">
    <location>
        <begin position="114"/>
        <end position="134"/>
    </location>
</feature>
<name>A0ABD2KAB5_9BILA</name>
<gene>
    <name evidence="2" type="ORF">niasHT_022094</name>
</gene>
<proteinExistence type="predicted"/>
<dbReference type="Proteomes" id="UP001620626">
    <property type="component" value="Unassembled WGS sequence"/>
</dbReference>
<evidence type="ECO:0000313" key="3">
    <source>
        <dbReference type="Proteomes" id="UP001620626"/>
    </source>
</evidence>
<dbReference type="AlphaFoldDB" id="A0ABD2KAB5"/>
<keyword evidence="3" id="KW-1185">Reference proteome</keyword>
<evidence type="ECO:0000313" key="2">
    <source>
        <dbReference type="EMBL" id="KAL3099793.1"/>
    </source>
</evidence>
<accession>A0ABD2KAB5</accession>
<organism evidence="2 3">
    <name type="scientific">Heterodera trifolii</name>
    <dbReference type="NCBI Taxonomy" id="157864"/>
    <lineage>
        <taxon>Eukaryota</taxon>
        <taxon>Metazoa</taxon>
        <taxon>Ecdysozoa</taxon>
        <taxon>Nematoda</taxon>
        <taxon>Chromadorea</taxon>
        <taxon>Rhabditida</taxon>
        <taxon>Tylenchina</taxon>
        <taxon>Tylenchomorpha</taxon>
        <taxon>Tylenchoidea</taxon>
        <taxon>Heteroderidae</taxon>
        <taxon>Heteroderinae</taxon>
        <taxon>Heterodera</taxon>
    </lineage>
</organism>
<protein>
    <submittedName>
        <fullName evidence="2">Uncharacterized protein</fullName>
    </submittedName>
</protein>
<feature type="compositionally biased region" description="Basic and acidic residues" evidence="1">
    <location>
        <begin position="120"/>
        <end position="134"/>
    </location>
</feature>